<evidence type="ECO:0008006" key="3">
    <source>
        <dbReference type="Google" id="ProtNLM"/>
    </source>
</evidence>
<name>A0A5E4MDN7_9HEMI</name>
<sequence length="194" mass="22399">MNGAYNGLQAHMKNSNPLIVYTHCLAYVLNLIMEDSTKKIVEPENIFGLVEQTAVFLSDSFKRMESFTEKDTSWSATATDKSRNITSFNKFKYMVFFIIDNLEISISERFIPNEQLMKDYGWLDPKKYCDLQAVNEIPDNVFSEITKLANVERSAVLTELNQFANYYHSIILEHLMNILGQDKENEIIKNSVSE</sequence>
<dbReference type="Proteomes" id="UP000325440">
    <property type="component" value="Unassembled WGS sequence"/>
</dbReference>
<evidence type="ECO:0000313" key="1">
    <source>
        <dbReference type="EMBL" id="VVC30226.1"/>
    </source>
</evidence>
<dbReference type="EMBL" id="CABPRJ010000510">
    <property type="protein sequence ID" value="VVC30226.1"/>
    <property type="molecule type" value="Genomic_DNA"/>
</dbReference>
<protein>
    <recommendedName>
        <fullName evidence="3">DUF4371 domain-containing protein</fullName>
    </recommendedName>
</protein>
<dbReference type="AlphaFoldDB" id="A0A5E4MDN7"/>
<proteinExistence type="predicted"/>
<reference evidence="1 2" key="1">
    <citation type="submission" date="2019-08" db="EMBL/GenBank/DDBJ databases">
        <authorList>
            <person name="Alioto T."/>
            <person name="Alioto T."/>
            <person name="Gomez Garrido J."/>
        </authorList>
    </citation>
    <scope>NUCLEOTIDE SEQUENCE [LARGE SCALE GENOMIC DNA]</scope>
</reference>
<dbReference type="OrthoDB" id="6624196at2759"/>
<organism evidence="1 2">
    <name type="scientific">Cinara cedri</name>
    <dbReference type="NCBI Taxonomy" id="506608"/>
    <lineage>
        <taxon>Eukaryota</taxon>
        <taxon>Metazoa</taxon>
        <taxon>Ecdysozoa</taxon>
        <taxon>Arthropoda</taxon>
        <taxon>Hexapoda</taxon>
        <taxon>Insecta</taxon>
        <taxon>Pterygota</taxon>
        <taxon>Neoptera</taxon>
        <taxon>Paraneoptera</taxon>
        <taxon>Hemiptera</taxon>
        <taxon>Sternorrhyncha</taxon>
        <taxon>Aphidomorpha</taxon>
        <taxon>Aphidoidea</taxon>
        <taxon>Aphididae</taxon>
        <taxon>Lachninae</taxon>
        <taxon>Cinara</taxon>
    </lineage>
</organism>
<evidence type="ECO:0000313" key="2">
    <source>
        <dbReference type="Proteomes" id="UP000325440"/>
    </source>
</evidence>
<gene>
    <name evidence="1" type="ORF">CINCED_3A018009</name>
</gene>
<accession>A0A5E4MDN7</accession>
<keyword evidence="2" id="KW-1185">Reference proteome</keyword>